<keyword evidence="5" id="KW-1185">Reference proteome</keyword>
<dbReference type="OrthoDB" id="9767905at2"/>
<accession>A0A1H0FQ37</accession>
<dbReference type="AlphaFoldDB" id="A0A1H0FQ37"/>
<dbReference type="EMBL" id="FNIT01000002">
    <property type="protein sequence ID" value="SDN96788.1"/>
    <property type="molecule type" value="Genomic_DNA"/>
</dbReference>
<dbReference type="PROSITE" id="PS00470">
    <property type="entry name" value="IDH_IMDH"/>
    <property type="match status" value="1"/>
</dbReference>
<evidence type="ECO:0000256" key="2">
    <source>
        <dbReference type="ARBA" id="ARBA00023002"/>
    </source>
</evidence>
<dbReference type="Gene3D" id="3.40.718.10">
    <property type="entry name" value="Isopropylmalate Dehydrogenase"/>
    <property type="match status" value="1"/>
</dbReference>
<dbReference type="SUPFAM" id="SSF53659">
    <property type="entry name" value="Isocitrate/Isopropylmalate dehydrogenase-like"/>
    <property type="match status" value="1"/>
</dbReference>
<dbReference type="STRING" id="1166073.SAMN05192530_102623"/>
<dbReference type="GO" id="GO:0006099">
    <property type="term" value="P:tricarboxylic acid cycle"/>
    <property type="evidence" value="ECO:0007669"/>
    <property type="project" value="TreeGrafter"/>
</dbReference>
<dbReference type="GO" id="GO:0000287">
    <property type="term" value="F:magnesium ion binding"/>
    <property type="evidence" value="ECO:0007669"/>
    <property type="project" value="InterPro"/>
</dbReference>
<dbReference type="RefSeq" id="WP_090671209.1">
    <property type="nucleotide sequence ID" value="NZ_FNIT01000002.1"/>
</dbReference>
<dbReference type="InterPro" id="IPR024084">
    <property type="entry name" value="IsoPropMal-DH-like_dom"/>
</dbReference>
<keyword evidence="2" id="KW-0560">Oxidoreductase</keyword>
<dbReference type="GO" id="GO:0004449">
    <property type="term" value="F:isocitrate dehydrogenase (NAD+) activity"/>
    <property type="evidence" value="ECO:0007669"/>
    <property type="project" value="TreeGrafter"/>
</dbReference>
<evidence type="ECO:0000313" key="5">
    <source>
        <dbReference type="Proteomes" id="UP000198793"/>
    </source>
</evidence>
<dbReference type="GO" id="GO:0006102">
    <property type="term" value="P:isocitrate metabolic process"/>
    <property type="evidence" value="ECO:0007669"/>
    <property type="project" value="TreeGrafter"/>
</dbReference>
<dbReference type="Proteomes" id="UP000198793">
    <property type="component" value="Unassembled WGS sequence"/>
</dbReference>
<comment type="similarity">
    <text evidence="1">Belongs to the isocitrate and isopropylmalate dehydrogenases family.</text>
</comment>
<feature type="domain" description="Isopropylmalate dehydrogenase-like" evidence="3">
    <location>
        <begin position="7"/>
        <end position="353"/>
    </location>
</feature>
<dbReference type="SMART" id="SM01329">
    <property type="entry name" value="Iso_dh"/>
    <property type="match status" value="1"/>
</dbReference>
<dbReference type="PANTHER" id="PTHR11835:SF34">
    <property type="entry name" value="ISOCITRATE DEHYDROGENASE [NAD] SUBUNIT ALPHA, MITOCHONDRIAL"/>
    <property type="match status" value="1"/>
</dbReference>
<dbReference type="GO" id="GO:0051287">
    <property type="term" value="F:NAD binding"/>
    <property type="evidence" value="ECO:0007669"/>
    <property type="project" value="InterPro"/>
</dbReference>
<gene>
    <name evidence="4" type="ORF">SAMN05192530_102623</name>
</gene>
<name>A0A1H0FQ37_9HYPH</name>
<dbReference type="Pfam" id="PF00180">
    <property type="entry name" value="Iso_dh"/>
    <property type="match status" value="1"/>
</dbReference>
<evidence type="ECO:0000259" key="3">
    <source>
        <dbReference type="SMART" id="SM01329"/>
    </source>
</evidence>
<evidence type="ECO:0000256" key="1">
    <source>
        <dbReference type="ARBA" id="ARBA00007769"/>
    </source>
</evidence>
<sequence length="365" mass="39156">MADHHLTIGILDGDDIGHEIVPAAVEVVRAAAARTGLAIDWRPMPIGRRALDTHGSTMPDGTLDALSKLDGFILGPIGHQAYPKVEGAINPHPILRKHFDLFANVRPTRSFPGLGAIYDDVDLVIVRENNEGFQPDRNVVAGSGEFRPSEDMTISVRVITRRGSARVARAAFEIARQRPARHLTFVHKNTVFKLGCGMFAEECRRVAEEFPDVRCDEVIVDTMAMRLIRDPQSFDVIVTTNMFGDILTDEAAGLVGGLGMAPGLCIGEGKIAMAQATHGSAPDIAGRGIANPYAMIESARMMVEWLGHDRGVPEAVEAARLMGRGIEAALADPSTRTRDIRGTGGTADMTRGILGAIEAEVLAAA</sequence>
<dbReference type="PANTHER" id="PTHR11835">
    <property type="entry name" value="DECARBOXYLATING DEHYDROGENASES-ISOCITRATE, ISOPROPYLMALATE, TARTRATE"/>
    <property type="match status" value="1"/>
</dbReference>
<dbReference type="InterPro" id="IPR019818">
    <property type="entry name" value="IsoCit/isopropylmalate_DH_CS"/>
</dbReference>
<protein>
    <submittedName>
        <fullName evidence="4">3-isopropylmalate dehydrogenase</fullName>
    </submittedName>
</protein>
<organism evidence="4 5">
    <name type="scientific">Aureimonas jatrophae</name>
    <dbReference type="NCBI Taxonomy" id="1166073"/>
    <lineage>
        <taxon>Bacteria</taxon>
        <taxon>Pseudomonadati</taxon>
        <taxon>Pseudomonadota</taxon>
        <taxon>Alphaproteobacteria</taxon>
        <taxon>Hyphomicrobiales</taxon>
        <taxon>Aurantimonadaceae</taxon>
        <taxon>Aureimonas</taxon>
    </lineage>
</organism>
<evidence type="ECO:0000313" key="4">
    <source>
        <dbReference type="EMBL" id="SDN96788.1"/>
    </source>
</evidence>
<proteinExistence type="inferred from homology"/>
<reference evidence="4 5" key="1">
    <citation type="submission" date="2016-10" db="EMBL/GenBank/DDBJ databases">
        <authorList>
            <person name="de Groot N.N."/>
        </authorList>
    </citation>
    <scope>NUCLEOTIDE SEQUENCE [LARGE SCALE GENOMIC DNA]</scope>
    <source>
        <strain evidence="5">L7-484,KACC 16230,DSM 25025</strain>
    </source>
</reference>